<accession>A0ABD3XME4</accession>
<dbReference type="InterPro" id="IPR025924">
    <property type="entry name" value="YHYH_dom"/>
</dbReference>
<evidence type="ECO:0000313" key="5">
    <source>
        <dbReference type="Proteomes" id="UP001634394"/>
    </source>
</evidence>
<proteinExistence type="predicted"/>
<name>A0ABD3XME4_SINWO</name>
<feature type="domain" description="YHYH" evidence="3">
    <location>
        <begin position="89"/>
        <end position="170"/>
    </location>
</feature>
<dbReference type="PANTHER" id="PTHR30289:SF8">
    <property type="entry name" value="YHYH DOMAIN-CONTAINING PROTEIN"/>
    <property type="match status" value="1"/>
</dbReference>
<evidence type="ECO:0000256" key="2">
    <source>
        <dbReference type="SAM" id="SignalP"/>
    </source>
</evidence>
<feature type="signal peptide" evidence="2">
    <location>
        <begin position="1"/>
        <end position="18"/>
    </location>
</feature>
<keyword evidence="2" id="KW-0732">Signal</keyword>
<sequence length="336" mass="37133">MALNVFLILALCSIRVRTQLTEVEIGTFRSRNVSITDHNDTHFLFQHNGIPDHEYGPFPSENNPNNVTAQNHTFYIRKTPLVLNSPMCLPMGSIAISINGIPLYNPYSGQGFNAVEGECKEIFDICNGHPSPDGIYHYHQIPKCLYSQVPDQLVGVALDGHPIYGPLTKNGDNLTSADLDECHGRFVNGKYEYRMTYDFPYILSCFHSYSFIQTGGGMQQAPGGGMPPPNGGMPPPDGGMPPTNGGMAPPPGKETCIQKDNWQTLVCYANCKDPSFGCNNQTTTTISSKRLFSSTYGMLPNPNGAYSNDVRNYLHCKYAVLILYFLFNVYNANMLS</sequence>
<evidence type="ECO:0000256" key="1">
    <source>
        <dbReference type="SAM" id="MobiDB-lite"/>
    </source>
</evidence>
<feature type="compositionally biased region" description="Pro residues" evidence="1">
    <location>
        <begin position="225"/>
        <end position="239"/>
    </location>
</feature>
<feature type="chain" id="PRO_5044786630" description="YHYH domain-containing protein" evidence="2">
    <location>
        <begin position="19"/>
        <end position="336"/>
    </location>
</feature>
<dbReference type="AlphaFoldDB" id="A0ABD3XME4"/>
<dbReference type="Pfam" id="PF14240">
    <property type="entry name" value="YHYH"/>
    <property type="match status" value="1"/>
</dbReference>
<reference evidence="4 5" key="1">
    <citation type="submission" date="2024-11" db="EMBL/GenBank/DDBJ databases">
        <title>Chromosome-level genome assembly of the freshwater bivalve Anodonta woodiana.</title>
        <authorList>
            <person name="Chen X."/>
        </authorList>
    </citation>
    <scope>NUCLEOTIDE SEQUENCE [LARGE SCALE GENOMIC DNA]</scope>
    <source>
        <strain evidence="4">MN2024</strain>
        <tissue evidence="4">Gills</tissue>
    </source>
</reference>
<protein>
    <recommendedName>
        <fullName evidence="3">YHYH domain-containing protein</fullName>
    </recommendedName>
</protein>
<keyword evidence="5" id="KW-1185">Reference proteome</keyword>
<evidence type="ECO:0000259" key="3">
    <source>
        <dbReference type="Pfam" id="PF14240"/>
    </source>
</evidence>
<organism evidence="4 5">
    <name type="scientific">Sinanodonta woodiana</name>
    <name type="common">Chinese pond mussel</name>
    <name type="synonym">Anodonta woodiana</name>
    <dbReference type="NCBI Taxonomy" id="1069815"/>
    <lineage>
        <taxon>Eukaryota</taxon>
        <taxon>Metazoa</taxon>
        <taxon>Spiralia</taxon>
        <taxon>Lophotrochozoa</taxon>
        <taxon>Mollusca</taxon>
        <taxon>Bivalvia</taxon>
        <taxon>Autobranchia</taxon>
        <taxon>Heteroconchia</taxon>
        <taxon>Palaeoheterodonta</taxon>
        <taxon>Unionida</taxon>
        <taxon>Unionoidea</taxon>
        <taxon>Unionidae</taxon>
        <taxon>Unioninae</taxon>
        <taxon>Sinanodonta</taxon>
    </lineage>
</organism>
<dbReference type="Proteomes" id="UP001634394">
    <property type="component" value="Unassembled WGS sequence"/>
</dbReference>
<dbReference type="PANTHER" id="PTHR30289">
    <property type="entry name" value="UNCHARACTERIZED PROTEIN YBCL-RELATED"/>
    <property type="match status" value="1"/>
</dbReference>
<dbReference type="EMBL" id="JBJQND010000002">
    <property type="protein sequence ID" value="KAL3886860.1"/>
    <property type="molecule type" value="Genomic_DNA"/>
</dbReference>
<evidence type="ECO:0000313" key="4">
    <source>
        <dbReference type="EMBL" id="KAL3886860.1"/>
    </source>
</evidence>
<gene>
    <name evidence="4" type="ORF">ACJMK2_026822</name>
</gene>
<feature type="region of interest" description="Disordered" evidence="1">
    <location>
        <begin position="218"/>
        <end position="250"/>
    </location>
</feature>
<comment type="caution">
    <text evidence="4">The sequence shown here is derived from an EMBL/GenBank/DDBJ whole genome shotgun (WGS) entry which is preliminary data.</text>
</comment>